<dbReference type="EMBL" id="CP015220">
    <property type="protein sequence ID" value="AMY23633.1"/>
    <property type="molecule type" value="Genomic_DNA"/>
</dbReference>
<reference evidence="2 3" key="1">
    <citation type="journal article" date="2016" name="Genome Announc.">
        <title>Complete Genome and Plasmid Sequences for Rhodococcus fascians D188 and Draft Sequences for Rhodococcus Isolates PBTS 1 and PBTS 2.</title>
        <authorList>
            <person name="Stamler R.A."/>
            <person name="Vereecke D."/>
            <person name="Zhang Y."/>
            <person name="Schilkey F."/>
            <person name="Devitt N."/>
            <person name="Randall J.J."/>
        </authorList>
    </citation>
    <scope>NUCLEOTIDE SEQUENCE [LARGE SCALE GENOMIC DNA]</scope>
    <source>
        <strain evidence="2 3">PBTS2</strain>
    </source>
</reference>
<dbReference type="PATRIC" id="fig|1653479.3.peg.2361"/>
<name>A0A143QKE4_RHOFA</name>
<keyword evidence="3" id="KW-1185">Reference proteome</keyword>
<evidence type="ECO:0000256" key="1">
    <source>
        <dbReference type="SAM" id="Phobius"/>
    </source>
</evidence>
<dbReference type="Proteomes" id="UP000076038">
    <property type="component" value="Chromosome"/>
</dbReference>
<sequence>MRMRQTGPESSPPNRARHRLSPLFATLVIFGVLAVPRLDFPGAGIAGWGLAIVAAAAWLFTALRPQRSSQKS</sequence>
<proteinExistence type="predicted"/>
<evidence type="ECO:0008006" key="4">
    <source>
        <dbReference type="Google" id="ProtNLM"/>
    </source>
</evidence>
<protein>
    <recommendedName>
        <fullName evidence="4">DUF2530 domain-containing protein</fullName>
    </recommendedName>
</protein>
<dbReference type="AlphaFoldDB" id="A0A143QKE4"/>
<feature type="transmembrane region" description="Helical" evidence="1">
    <location>
        <begin position="44"/>
        <end position="63"/>
    </location>
</feature>
<reference evidence="3" key="2">
    <citation type="submission" date="2016-04" db="EMBL/GenBank/DDBJ databases">
        <title>Complete Genome and Plasmid Sequences for Rhodococcus fascians D188 and Draft Sequences for Rhodococcus spp. Isolates PBTS 1 and PBTS 2.</title>
        <authorList>
            <person name="Stamer R."/>
            <person name="Vereecke D."/>
            <person name="Zhang Y."/>
            <person name="Schilkey F."/>
            <person name="Devitt N."/>
            <person name="Randall J."/>
        </authorList>
    </citation>
    <scope>NUCLEOTIDE SEQUENCE [LARGE SCALE GENOMIC DNA]</scope>
    <source>
        <strain evidence="3">PBTS2</strain>
    </source>
</reference>
<keyword evidence="1" id="KW-0472">Membrane</keyword>
<evidence type="ECO:0000313" key="3">
    <source>
        <dbReference type="Proteomes" id="UP000076038"/>
    </source>
</evidence>
<dbReference type="KEGG" id="rhs:A3Q41_02331"/>
<gene>
    <name evidence="2" type="ORF">A3Q41_02331</name>
</gene>
<keyword evidence="1" id="KW-0812">Transmembrane</keyword>
<organism evidence="2 3">
    <name type="scientific">Rhodococcoides fascians</name>
    <name type="common">Rhodococcus fascians</name>
    <dbReference type="NCBI Taxonomy" id="1828"/>
    <lineage>
        <taxon>Bacteria</taxon>
        <taxon>Bacillati</taxon>
        <taxon>Actinomycetota</taxon>
        <taxon>Actinomycetes</taxon>
        <taxon>Mycobacteriales</taxon>
        <taxon>Nocardiaceae</taxon>
        <taxon>Rhodococcoides</taxon>
    </lineage>
</organism>
<evidence type="ECO:0000313" key="2">
    <source>
        <dbReference type="EMBL" id="AMY23633.1"/>
    </source>
</evidence>
<keyword evidence="1" id="KW-1133">Transmembrane helix</keyword>
<feature type="transmembrane region" description="Helical" evidence="1">
    <location>
        <begin position="20"/>
        <end position="38"/>
    </location>
</feature>
<accession>A0A143QKE4</accession>